<evidence type="ECO:0000256" key="1">
    <source>
        <dbReference type="ARBA" id="ARBA00023015"/>
    </source>
</evidence>
<dbReference type="EMBL" id="CP032157">
    <property type="protein sequence ID" value="AXY77341.1"/>
    <property type="molecule type" value="Genomic_DNA"/>
</dbReference>
<dbReference type="InterPro" id="IPR054015">
    <property type="entry name" value="ExsA-like_N"/>
</dbReference>
<dbReference type="InterPro" id="IPR020449">
    <property type="entry name" value="Tscrpt_reg_AraC-type_HTH"/>
</dbReference>
<dbReference type="SUPFAM" id="SSF46689">
    <property type="entry name" value="Homeodomain-like"/>
    <property type="match status" value="1"/>
</dbReference>
<dbReference type="Pfam" id="PF12833">
    <property type="entry name" value="HTH_18"/>
    <property type="match status" value="1"/>
</dbReference>
<dbReference type="PROSITE" id="PS01124">
    <property type="entry name" value="HTH_ARAC_FAMILY_2"/>
    <property type="match status" value="1"/>
</dbReference>
<evidence type="ECO:0000313" key="6">
    <source>
        <dbReference type="Proteomes" id="UP000263900"/>
    </source>
</evidence>
<dbReference type="InterPro" id="IPR018062">
    <property type="entry name" value="HTH_AraC-typ_CS"/>
</dbReference>
<reference evidence="5 6" key="1">
    <citation type="submission" date="2018-09" db="EMBL/GenBank/DDBJ databases">
        <title>Genome sequencing of strain 6GH32-13.</title>
        <authorList>
            <person name="Weon H.-Y."/>
            <person name="Heo J."/>
            <person name="Kwon S.-W."/>
        </authorList>
    </citation>
    <scope>NUCLEOTIDE SEQUENCE [LARGE SCALE GENOMIC DNA]</scope>
    <source>
        <strain evidence="5 6">5GH32-13</strain>
    </source>
</reference>
<keyword evidence="3" id="KW-0804">Transcription</keyword>
<protein>
    <submittedName>
        <fullName evidence="5">Helix-turn-helix domain-containing protein</fullName>
    </submittedName>
</protein>
<dbReference type="PROSITE" id="PS00041">
    <property type="entry name" value="HTH_ARAC_FAMILY_1"/>
    <property type="match status" value="1"/>
</dbReference>
<dbReference type="PANTHER" id="PTHR46796">
    <property type="entry name" value="HTH-TYPE TRANSCRIPTIONAL ACTIVATOR RHAS-RELATED"/>
    <property type="match status" value="1"/>
</dbReference>
<dbReference type="RefSeq" id="WP_119053217.1">
    <property type="nucleotide sequence ID" value="NZ_CP032157.1"/>
</dbReference>
<organism evidence="5 6">
    <name type="scientific">Paraflavitalea soli</name>
    <dbReference type="NCBI Taxonomy" id="2315862"/>
    <lineage>
        <taxon>Bacteria</taxon>
        <taxon>Pseudomonadati</taxon>
        <taxon>Bacteroidota</taxon>
        <taxon>Chitinophagia</taxon>
        <taxon>Chitinophagales</taxon>
        <taxon>Chitinophagaceae</taxon>
        <taxon>Paraflavitalea</taxon>
    </lineage>
</organism>
<dbReference type="GO" id="GO:0043565">
    <property type="term" value="F:sequence-specific DNA binding"/>
    <property type="evidence" value="ECO:0007669"/>
    <property type="project" value="InterPro"/>
</dbReference>
<dbReference type="Pfam" id="PF22200">
    <property type="entry name" value="ExsA_N"/>
    <property type="match status" value="1"/>
</dbReference>
<dbReference type="AlphaFoldDB" id="A0A3B7N5J5"/>
<dbReference type="SMART" id="SM00342">
    <property type="entry name" value="HTH_ARAC"/>
    <property type="match status" value="1"/>
</dbReference>
<dbReference type="SUPFAM" id="SSF51182">
    <property type="entry name" value="RmlC-like cupins"/>
    <property type="match status" value="1"/>
</dbReference>
<evidence type="ECO:0000259" key="4">
    <source>
        <dbReference type="PROSITE" id="PS01124"/>
    </source>
</evidence>
<sequence>MYNLYAKIAGNPNYYRQLNCRDSLITMINCQYSTKYENFWSDSNYIVYIMDGRRVWHTSHGSYELQKGSCVFVRKGACIVEHFTDSTFCVVVFFVPDEFICEVLKSKSSPIYRSGASYDPVMAIDNNEAVHAFFHSMLSHFDANRTPDASLLELKFRELILTIADNPENSELLAYFCALLQEPQSVSLQRVMEDNYCFNLGLEEFARLSARSLSAFKRDFQRLFNTSPGKWLIEKRLDHALHLLTNMDKSVSDTAFESGFESPSHFSRAFRQRFGSSPLAIKQQVLV</sequence>
<dbReference type="InterPro" id="IPR009057">
    <property type="entry name" value="Homeodomain-like_sf"/>
</dbReference>
<dbReference type="OrthoDB" id="4480133at2"/>
<proteinExistence type="predicted"/>
<keyword evidence="6" id="KW-1185">Reference proteome</keyword>
<dbReference type="InterPro" id="IPR018060">
    <property type="entry name" value="HTH_AraC"/>
</dbReference>
<evidence type="ECO:0000256" key="3">
    <source>
        <dbReference type="ARBA" id="ARBA00023163"/>
    </source>
</evidence>
<dbReference type="InterPro" id="IPR011051">
    <property type="entry name" value="RmlC_Cupin_sf"/>
</dbReference>
<evidence type="ECO:0000313" key="5">
    <source>
        <dbReference type="EMBL" id="AXY77341.1"/>
    </source>
</evidence>
<dbReference type="InterPro" id="IPR050204">
    <property type="entry name" value="AraC_XylS_family_regulators"/>
</dbReference>
<keyword evidence="2" id="KW-0238">DNA-binding</keyword>
<dbReference type="Gene3D" id="1.10.10.60">
    <property type="entry name" value="Homeodomain-like"/>
    <property type="match status" value="1"/>
</dbReference>
<dbReference type="PRINTS" id="PR00032">
    <property type="entry name" value="HTHARAC"/>
</dbReference>
<gene>
    <name evidence="5" type="ORF">D3H65_26650</name>
</gene>
<dbReference type="GO" id="GO:0003700">
    <property type="term" value="F:DNA-binding transcription factor activity"/>
    <property type="evidence" value="ECO:0007669"/>
    <property type="project" value="InterPro"/>
</dbReference>
<dbReference type="KEGG" id="pseg:D3H65_26650"/>
<evidence type="ECO:0000256" key="2">
    <source>
        <dbReference type="ARBA" id="ARBA00023125"/>
    </source>
</evidence>
<keyword evidence="1" id="KW-0805">Transcription regulation</keyword>
<feature type="domain" description="HTH araC/xylS-type" evidence="4">
    <location>
        <begin position="186"/>
        <end position="284"/>
    </location>
</feature>
<dbReference type="Proteomes" id="UP000263900">
    <property type="component" value="Chromosome"/>
</dbReference>
<accession>A0A3B7N5J5</accession>
<name>A0A3B7N5J5_9BACT</name>